<dbReference type="NCBIfam" id="TIGR03976">
    <property type="entry name" value="chp_LLNDYxLRE"/>
    <property type="match status" value="1"/>
</dbReference>
<protein>
    <recommendedName>
        <fullName evidence="3">His-Xaa-Ser system protein HxsD</fullName>
    </recommendedName>
</protein>
<dbReference type="AlphaFoldDB" id="A0A140NS96"/>
<dbReference type="InterPro" id="IPR023974">
    <property type="entry name" value="HxsD"/>
</dbReference>
<evidence type="ECO:0000313" key="1">
    <source>
        <dbReference type="EMBL" id="AFH95985.1"/>
    </source>
</evidence>
<proteinExistence type="predicted"/>
<dbReference type="EMBL" id="CP003488">
    <property type="protein sequence ID" value="AFH95985.1"/>
    <property type="molecule type" value="Genomic_DNA"/>
</dbReference>
<evidence type="ECO:0000313" key="2">
    <source>
        <dbReference type="Proteomes" id="UP000005012"/>
    </source>
</evidence>
<reference evidence="2" key="2">
    <citation type="submission" date="2012-04" db="EMBL/GenBank/DDBJ databases">
        <title>Complete genome sequence of Providencia stuartii clinical isolate MRSN 2154.</title>
        <authorList>
            <person name="Clifford R.J."/>
            <person name="Hang J."/>
            <person name="Riley M.C."/>
            <person name="Onmus-Leone F."/>
            <person name="Kuschner R.A."/>
            <person name="Lesho E.P."/>
            <person name="Waterman P.E."/>
        </authorList>
    </citation>
    <scope>NUCLEOTIDE SEQUENCE [LARGE SCALE GENOMIC DNA]</scope>
    <source>
        <strain evidence="2">MRSN 2154</strain>
    </source>
</reference>
<accession>A0A140NS96</accession>
<dbReference type="KEGG" id="psi:S70_21030"/>
<dbReference type="Proteomes" id="UP000005012">
    <property type="component" value="Chromosome"/>
</dbReference>
<reference evidence="1 2" key="1">
    <citation type="journal article" date="2012" name="J. Bacteriol.">
        <title>Complete Genome Sequence of Providencia stuartii Clinical Isolate MRSN 2154.</title>
        <authorList>
            <person name="Clifford R.J."/>
            <person name="Hang J."/>
            <person name="Riley M.C."/>
            <person name="Onmus-Leone F."/>
            <person name="Kuschner R.A."/>
            <person name="Lesho E.P."/>
            <person name="Waterman P.E."/>
        </authorList>
    </citation>
    <scope>NUCLEOTIDE SEQUENCE [LARGE SCALE GENOMIC DNA]</scope>
    <source>
        <strain evidence="1 2">MRSN 2154</strain>
    </source>
</reference>
<dbReference type="RefSeq" id="WP_014658379.1">
    <property type="nucleotide sequence ID" value="NC_017731.1"/>
</dbReference>
<dbReference type="HOGENOM" id="CLU_188293_0_0_6"/>
<organism evidence="1 2">
    <name type="scientific">Providencia stuartii (strain MRSN 2154)</name>
    <dbReference type="NCBI Taxonomy" id="1157951"/>
    <lineage>
        <taxon>Bacteria</taxon>
        <taxon>Pseudomonadati</taxon>
        <taxon>Pseudomonadota</taxon>
        <taxon>Gammaproteobacteria</taxon>
        <taxon>Enterobacterales</taxon>
        <taxon>Morganellaceae</taxon>
        <taxon>Providencia</taxon>
    </lineage>
</organism>
<name>A0A140NS96_PROSM</name>
<gene>
    <name evidence="1" type="ordered locus">S70_21030</name>
</gene>
<evidence type="ECO:0008006" key="3">
    <source>
        <dbReference type="Google" id="ProtNLM"/>
    </source>
</evidence>
<sequence>MTSITEWTLTEKDTTYEVSFKDCNDDTLFQFNRLLNDYTLREQIDIKTRDIRSSIMSKVLASIDERLSQ</sequence>